<dbReference type="InterPro" id="IPR000477">
    <property type="entry name" value="RT_dom"/>
</dbReference>
<evidence type="ECO:0000313" key="3">
    <source>
        <dbReference type="EMBL" id="PRP82697.1"/>
    </source>
</evidence>
<dbReference type="PANTHER" id="PTHR47027">
    <property type="entry name" value="REVERSE TRANSCRIPTASE DOMAIN-CONTAINING PROTEIN"/>
    <property type="match status" value="1"/>
</dbReference>
<reference evidence="3 4" key="1">
    <citation type="journal article" date="2018" name="Genome Biol. Evol.">
        <title>Multiple Roots of Fruiting Body Formation in Amoebozoa.</title>
        <authorList>
            <person name="Hillmann F."/>
            <person name="Forbes G."/>
            <person name="Novohradska S."/>
            <person name="Ferling I."/>
            <person name="Riege K."/>
            <person name="Groth M."/>
            <person name="Westermann M."/>
            <person name="Marz M."/>
            <person name="Spaller T."/>
            <person name="Winckler T."/>
            <person name="Schaap P."/>
            <person name="Glockner G."/>
        </authorList>
    </citation>
    <scope>NUCLEOTIDE SEQUENCE [LARGE SCALE GENOMIC DNA]</scope>
    <source>
        <strain evidence="3 4">Jena</strain>
    </source>
</reference>
<dbReference type="PANTHER" id="PTHR47027:SF20">
    <property type="entry name" value="REVERSE TRANSCRIPTASE-LIKE PROTEIN WITH RNA-DIRECTED DNA POLYMERASE DOMAIN"/>
    <property type="match status" value="1"/>
</dbReference>
<evidence type="ECO:0000256" key="1">
    <source>
        <dbReference type="SAM" id="MobiDB-lite"/>
    </source>
</evidence>
<evidence type="ECO:0000313" key="4">
    <source>
        <dbReference type="Proteomes" id="UP000241769"/>
    </source>
</evidence>
<dbReference type="PROSITE" id="PS50878">
    <property type="entry name" value="RT_POL"/>
    <property type="match status" value="1"/>
</dbReference>
<dbReference type="AlphaFoldDB" id="A0A2P6NFG9"/>
<proteinExistence type="predicted"/>
<gene>
    <name evidence="3" type="ORF">PROFUN_09959</name>
</gene>
<accession>A0A2P6NFG9</accession>
<feature type="domain" description="Reverse transcriptase" evidence="2">
    <location>
        <begin position="1"/>
        <end position="117"/>
    </location>
</feature>
<dbReference type="OrthoDB" id="7985491at2759"/>
<evidence type="ECO:0000259" key="2">
    <source>
        <dbReference type="PROSITE" id="PS50878"/>
    </source>
</evidence>
<name>A0A2P6NFG9_9EUKA</name>
<keyword evidence="4" id="KW-1185">Reference proteome</keyword>
<comment type="caution">
    <text evidence="3">The sequence shown here is derived from an EMBL/GenBank/DDBJ whole genome shotgun (WGS) entry which is preliminary data.</text>
</comment>
<dbReference type="InParanoid" id="A0A2P6NFG9"/>
<organism evidence="3 4">
    <name type="scientific">Planoprotostelium fungivorum</name>
    <dbReference type="NCBI Taxonomy" id="1890364"/>
    <lineage>
        <taxon>Eukaryota</taxon>
        <taxon>Amoebozoa</taxon>
        <taxon>Evosea</taxon>
        <taxon>Variosea</taxon>
        <taxon>Cavosteliida</taxon>
        <taxon>Cavosteliaceae</taxon>
        <taxon>Planoprotostelium</taxon>
    </lineage>
</organism>
<protein>
    <recommendedName>
        <fullName evidence="2">Reverse transcriptase domain-containing protein</fullName>
    </recommendedName>
</protein>
<feature type="region of interest" description="Disordered" evidence="1">
    <location>
        <begin position="287"/>
        <end position="316"/>
    </location>
</feature>
<dbReference type="InterPro" id="IPR043502">
    <property type="entry name" value="DNA/RNA_pol_sf"/>
</dbReference>
<feature type="non-terminal residue" evidence="3">
    <location>
        <position position="1"/>
    </location>
</feature>
<dbReference type="Pfam" id="PF00078">
    <property type="entry name" value="RVT_1"/>
    <property type="match status" value="1"/>
</dbReference>
<dbReference type="Proteomes" id="UP000241769">
    <property type="component" value="Unassembled WGS sequence"/>
</dbReference>
<dbReference type="SUPFAM" id="SSF56672">
    <property type="entry name" value="DNA/RNA polymerases"/>
    <property type="match status" value="1"/>
</dbReference>
<sequence length="556" mass="64734">AGLRQGNIISPPLYLLFINPLIEWLEKNKSPYRLASLLVNLIAYADDLTLVAASGEGMEEAMKKVNDLCTHNNITINENKSSYHHWLRGEPGDIKTRGTDIRKEGADGLFTILGWTTNLKMNWDKQIELLIQRFMSITNRALAEKKLTLNQKVEVINAIGLSTISYRAQHTMTDKGEWLIELDRWTMKKLNKLGGLDPHTDKAYWINFRGYRSLYSEATATYFGYSLDKTMNNPAVNINIRTAKAIEVEMTAKRFDLTLRANRTDTIDRQVQPTISQYIQTASIVSFSAPRQSREERQKDSQQSSSMLDHMPNKQRFGKRYREIEKGNKEADRLASIAYIRENITSTPDYTLETGGRLITENTRENVRRMMNNLSTEDWRDRQRVWSVFFTCHADPRSLSKKKEPYSNLITKIITGTIWTNKRKKQYNLTEDDSCKFCSDIMEESIMDSHQHALGECIFTRELNDQLWATLKQFWDKSKIRTENILPWFSTSDYDQYEWNLPEEMGNKGLIPRNLRRKISKENKGLNTNSIILATVRIIRRHIISTYLYWQAMMET</sequence>
<dbReference type="EMBL" id="MDYQ01000097">
    <property type="protein sequence ID" value="PRP82697.1"/>
    <property type="molecule type" value="Genomic_DNA"/>
</dbReference>